<dbReference type="GO" id="GO:0005506">
    <property type="term" value="F:iron ion binding"/>
    <property type="evidence" value="ECO:0007669"/>
    <property type="project" value="InterPro"/>
</dbReference>
<dbReference type="PANTHER" id="PTHR24305:SF107">
    <property type="entry name" value="P450, PUTATIVE (EUROFUNG)-RELATED"/>
    <property type="match status" value="1"/>
</dbReference>
<evidence type="ECO:0000256" key="5">
    <source>
        <dbReference type="ARBA" id="ARBA00023002"/>
    </source>
</evidence>
<dbReference type="InterPro" id="IPR036396">
    <property type="entry name" value="Cyt_P450_sf"/>
</dbReference>
<dbReference type="PANTHER" id="PTHR24305">
    <property type="entry name" value="CYTOCHROME P450"/>
    <property type="match status" value="1"/>
</dbReference>
<dbReference type="GO" id="GO:0004497">
    <property type="term" value="F:monooxygenase activity"/>
    <property type="evidence" value="ECO:0007669"/>
    <property type="project" value="UniProtKB-KW"/>
</dbReference>
<dbReference type="GO" id="GO:0020037">
    <property type="term" value="F:heme binding"/>
    <property type="evidence" value="ECO:0007669"/>
    <property type="project" value="InterPro"/>
</dbReference>
<evidence type="ECO:0000256" key="7">
    <source>
        <dbReference type="ARBA" id="ARBA00023033"/>
    </source>
</evidence>
<dbReference type="InterPro" id="IPR050121">
    <property type="entry name" value="Cytochrome_P450_monoxygenase"/>
</dbReference>
<keyword evidence="7" id="KW-0503">Monooxygenase</keyword>
<sequence length="456" mass="51868">MRRVALTWLIGFLSYVFWKMYNRRMLFRRLRAQAWSAASGHLHLLPPELAKLPKDAAQEYPFVALAEDFPDTDNLYCLDLWPFFKPLMVVTSPEIAIQACQGYDLPKPDSLKTFFAPISGGEGMFVSNGSEWKRHRALFNPGFSAKAILEHIPRIIQEAEAYIDIIRDHAEKGDIFFLDKLTCSYMMDVIGAVTLQKMSSYISTELNKAYEEWNNPDAATRTSKSVMNLAIAGYMDGKKAAATLDPQFKKWAIIQMREFLFVGHDPTAATIVYCLYLLSKDPSAMQKMRDEHDAIFGTNFAAAPTLLKLKPQVLNQLPFTVAVIKEALRLFPPASGLREGLPGVPLRDSKRNQYPTEGVSIWILHLAIQRNPRSWVQPDAFLPERWLAKPGDALYPPHGGWRQFGEFDIRDTYDEFDRREGEKGIKTVKDERVYQISQGSAYPADGFPCRASLRRT</sequence>
<proteinExistence type="predicted"/>
<reference evidence="9 10" key="1">
    <citation type="submission" date="2016-07" db="EMBL/GenBank/DDBJ databases">
        <title>Pervasive Adenine N6-methylation of Active Genes in Fungi.</title>
        <authorList>
            <consortium name="DOE Joint Genome Institute"/>
            <person name="Mondo S.J."/>
            <person name="Dannebaum R.O."/>
            <person name="Kuo R.C."/>
            <person name="Labutti K."/>
            <person name="Haridas S."/>
            <person name="Kuo A."/>
            <person name="Salamov A."/>
            <person name="Ahrendt S.R."/>
            <person name="Lipzen A."/>
            <person name="Sullivan W."/>
            <person name="Andreopoulos W.B."/>
            <person name="Clum A."/>
            <person name="Lindquist E."/>
            <person name="Daum C."/>
            <person name="Ramamoorthy G.K."/>
            <person name="Gryganskyi A."/>
            <person name="Culley D."/>
            <person name="Magnuson J.K."/>
            <person name="James T.Y."/>
            <person name="O'Malley M.A."/>
            <person name="Stajich J.E."/>
            <person name="Spatafora J.W."/>
            <person name="Visel A."/>
            <person name="Grigoriev I.V."/>
        </authorList>
    </citation>
    <scope>NUCLEOTIDE SEQUENCE [LARGE SCALE GENOMIC DNA]</scope>
    <source>
        <strain evidence="9 10">CBS 115471</strain>
    </source>
</reference>
<organism evidence="9 10">
    <name type="scientific">Clohesyomyces aquaticus</name>
    <dbReference type="NCBI Taxonomy" id="1231657"/>
    <lineage>
        <taxon>Eukaryota</taxon>
        <taxon>Fungi</taxon>
        <taxon>Dikarya</taxon>
        <taxon>Ascomycota</taxon>
        <taxon>Pezizomycotina</taxon>
        <taxon>Dothideomycetes</taxon>
        <taxon>Pleosporomycetidae</taxon>
        <taxon>Pleosporales</taxon>
        <taxon>Lindgomycetaceae</taxon>
        <taxon>Clohesyomyces</taxon>
    </lineage>
</organism>
<evidence type="ECO:0000256" key="2">
    <source>
        <dbReference type="ARBA" id="ARBA00005179"/>
    </source>
</evidence>
<evidence type="ECO:0000256" key="1">
    <source>
        <dbReference type="ARBA" id="ARBA00001971"/>
    </source>
</evidence>
<keyword evidence="8" id="KW-0812">Transmembrane</keyword>
<evidence type="ECO:0000256" key="4">
    <source>
        <dbReference type="ARBA" id="ARBA00022723"/>
    </source>
</evidence>
<dbReference type="OrthoDB" id="10029320at2759"/>
<evidence type="ECO:0000313" key="9">
    <source>
        <dbReference type="EMBL" id="ORX96642.1"/>
    </source>
</evidence>
<evidence type="ECO:0000256" key="3">
    <source>
        <dbReference type="ARBA" id="ARBA00022617"/>
    </source>
</evidence>
<evidence type="ECO:0000256" key="6">
    <source>
        <dbReference type="ARBA" id="ARBA00023004"/>
    </source>
</evidence>
<gene>
    <name evidence="9" type="ORF">BCR34DRAFT_628781</name>
</gene>
<evidence type="ECO:0000313" key="10">
    <source>
        <dbReference type="Proteomes" id="UP000193144"/>
    </source>
</evidence>
<comment type="cofactor">
    <cofactor evidence="1">
        <name>heme</name>
        <dbReference type="ChEBI" id="CHEBI:30413"/>
    </cofactor>
</comment>
<evidence type="ECO:0000256" key="8">
    <source>
        <dbReference type="SAM" id="Phobius"/>
    </source>
</evidence>
<name>A0A1Y1YF55_9PLEO</name>
<dbReference type="InterPro" id="IPR001128">
    <property type="entry name" value="Cyt_P450"/>
</dbReference>
<keyword evidence="6" id="KW-0408">Iron</keyword>
<dbReference type="SUPFAM" id="SSF48264">
    <property type="entry name" value="Cytochrome P450"/>
    <property type="match status" value="1"/>
</dbReference>
<comment type="caution">
    <text evidence="9">The sequence shown here is derived from an EMBL/GenBank/DDBJ whole genome shotgun (WGS) entry which is preliminary data.</text>
</comment>
<keyword evidence="8" id="KW-0472">Membrane</keyword>
<accession>A0A1Y1YF55</accession>
<keyword evidence="3" id="KW-0349">Heme</keyword>
<dbReference type="GO" id="GO:0016705">
    <property type="term" value="F:oxidoreductase activity, acting on paired donors, with incorporation or reduction of molecular oxygen"/>
    <property type="evidence" value="ECO:0007669"/>
    <property type="project" value="InterPro"/>
</dbReference>
<dbReference type="AlphaFoldDB" id="A0A1Y1YF55"/>
<dbReference type="Gene3D" id="1.10.630.10">
    <property type="entry name" value="Cytochrome P450"/>
    <property type="match status" value="2"/>
</dbReference>
<keyword evidence="10" id="KW-1185">Reference proteome</keyword>
<dbReference type="Pfam" id="PF00067">
    <property type="entry name" value="p450"/>
    <property type="match status" value="2"/>
</dbReference>
<dbReference type="STRING" id="1231657.A0A1Y1YF55"/>
<dbReference type="Proteomes" id="UP000193144">
    <property type="component" value="Unassembled WGS sequence"/>
</dbReference>
<keyword evidence="8" id="KW-1133">Transmembrane helix</keyword>
<protein>
    <submittedName>
        <fullName evidence="9">Cytochrome P450</fullName>
    </submittedName>
</protein>
<dbReference type="EMBL" id="MCFA01000251">
    <property type="protein sequence ID" value="ORX96642.1"/>
    <property type="molecule type" value="Genomic_DNA"/>
</dbReference>
<comment type="pathway">
    <text evidence="2">Secondary metabolite biosynthesis.</text>
</comment>
<keyword evidence="4" id="KW-0479">Metal-binding</keyword>
<feature type="transmembrane region" description="Helical" evidence="8">
    <location>
        <begin position="6"/>
        <end position="21"/>
    </location>
</feature>
<keyword evidence="5" id="KW-0560">Oxidoreductase</keyword>